<gene>
    <name evidence="2" type="ORF">EYC84_002886</name>
</gene>
<evidence type="ECO:0000313" key="3">
    <source>
        <dbReference type="Proteomes" id="UP000322873"/>
    </source>
</evidence>
<dbReference type="InterPro" id="IPR045518">
    <property type="entry name" value="2EXR"/>
</dbReference>
<dbReference type="Pfam" id="PF20150">
    <property type="entry name" value="2EXR"/>
    <property type="match status" value="1"/>
</dbReference>
<reference evidence="2 3" key="1">
    <citation type="submission" date="2019-06" db="EMBL/GenBank/DDBJ databases">
        <title>Genome Sequence of the Brown Rot Fungal Pathogen Monilinia fructicola.</title>
        <authorList>
            <person name="De Miccolis Angelini R.M."/>
            <person name="Landi L."/>
            <person name="Abate D."/>
            <person name="Pollastro S."/>
            <person name="Romanazzi G."/>
            <person name="Faretra F."/>
        </authorList>
    </citation>
    <scope>NUCLEOTIDE SEQUENCE [LARGE SCALE GENOMIC DNA]</scope>
    <source>
        <strain evidence="2 3">Mfrc123</strain>
    </source>
</reference>
<dbReference type="PANTHER" id="PTHR35910">
    <property type="entry name" value="2EXR DOMAIN-CONTAINING PROTEIN"/>
    <property type="match status" value="1"/>
</dbReference>
<evidence type="ECO:0000313" key="2">
    <source>
        <dbReference type="EMBL" id="KAA8572260.1"/>
    </source>
</evidence>
<feature type="domain" description="2EXR" evidence="1">
    <location>
        <begin position="4"/>
        <end position="91"/>
    </location>
</feature>
<comment type="caution">
    <text evidence="2">The sequence shown here is derived from an EMBL/GenBank/DDBJ whole genome shotgun (WGS) entry which is preliminary data.</text>
</comment>
<protein>
    <recommendedName>
        <fullName evidence="1">2EXR domain-containing protein</fullName>
    </recommendedName>
</protein>
<dbReference type="PANTHER" id="PTHR35910:SF6">
    <property type="entry name" value="2EXR DOMAIN-CONTAINING PROTEIN"/>
    <property type="match status" value="1"/>
</dbReference>
<dbReference type="VEuPathDB" id="FungiDB:MFRU_003g05150"/>
<sequence length="274" mass="31727">MASFSKFDQLPFELQFKVWTHALETNRIIPRIVKVDYEPASFSYRYKSQPPPLIQTCQTSRKIALENYSILNPSISNELGAIYFSPTIDILYYNSSYQNHPTEILNPLASTSWLDPKLPPHIVQNLMLTQSYVNFRAHHSFLCPVAELTHFENLQTIYIELPSHTELERKSIAWYRELMRFSPESEITTPSYITDAYTREKLEEEDGSRNVVPGYVLLSEEKRFLREHQVLTSFGWQKDGPGMRGFMVINWEKQGGGSGEETRMLGGCGEIYRP</sequence>
<accession>A0A5M9JUG5</accession>
<dbReference type="AlphaFoldDB" id="A0A5M9JUG5"/>
<name>A0A5M9JUG5_MONFR</name>
<dbReference type="Proteomes" id="UP000322873">
    <property type="component" value="Unassembled WGS sequence"/>
</dbReference>
<proteinExistence type="predicted"/>
<evidence type="ECO:0000259" key="1">
    <source>
        <dbReference type="Pfam" id="PF20150"/>
    </source>
</evidence>
<keyword evidence="3" id="KW-1185">Reference proteome</keyword>
<organism evidence="2 3">
    <name type="scientific">Monilinia fructicola</name>
    <name type="common">Brown rot fungus</name>
    <name type="synonym">Ciboria fructicola</name>
    <dbReference type="NCBI Taxonomy" id="38448"/>
    <lineage>
        <taxon>Eukaryota</taxon>
        <taxon>Fungi</taxon>
        <taxon>Dikarya</taxon>
        <taxon>Ascomycota</taxon>
        <taxon>Pezizomycotina</taxon>
        <taxon>Leotiomycetes</taxon>
        <taxon>Helotiales</taxon>
        <taxon>Sclerotiniaceae</taxon>
        <taxon>Monilinia</taxon>
    </lineage>
</organism>
<dbReference type="EMBL" id="VICG01000004">
    <property type="protein sequence ID" value="KAA8572260.1"/>
    <property type="molecule type" value="Genomic_DNA"/>
</dbReference>